<gene>
    <name evidence="2" type="ORF">M8T91_04045</name>
</gene>
<evidence type="ECO:0000259" key="1">
    <source>
        <dbReference type="Pfam" id="PF18480"/>
    </source>
</evidence>
<name>A0ABY9ED81_9GAMM</name>
<dbReference type="EMBL" id="CP098023">
    <property type="protein sequence ID" value="WKD50607.1"/>
    <property type="molecule type" value="Genomic_DNA"/>
</dbReference>
<reference evidence="2 3" key="1">
    <citation type="submission" date="2022-05" db="EMBL/GenBank/DDBJ databases">
        <title>Microbulbifer sp. nov., isolated from sponge.</title>
        <authorList>
            <person name="Gao L."/>
        </authorList>
    </citation>
    <scope>NUCLEOTIDE SEQUENCE [LARGE SCALE GENOMIC DNA]</scope>
    <source>
        <strain evidence="2 3">MI-G</strain>
    </source>
</reference>
<dbReference type="RefSeq" id="WP_301417062.1">
    <property type="nucleotide sequence ID" value="NZ_CP098023.1"/>
</dbReference>
<feature type="domain" description="DUF5615" evidence="1">
    <location>
        <begin position="2"/>
        <end position="108"/>
    </location>
</feature>
<organism evidence="2 3">
    <name type="scientific">Microbulbifer spongiae</name>
    <dbReference type="NCBI Taxonomy" id="2944933"/>
    <lineage>
        <taxon>Bacteria</taxon>
        <taxon>Pseudomonadati</taxon>
        <taxon>Pseudomonadota</taxon>
        <taxon>Gammaproteobacteria</taxon>
        <taxon>Cellvibrionales</taxon>
        <taxon>Microbulbiferaceae</taxon>
        <taxon>Microbulbifer</taxon>
    </lineage>
</organism>
<accession>A0ABY9ED81</accession>
<evidence type="ECO:0000313" key="2">
    <source>
        <dbReference type="EMBL" id="WKD50607.1"/>
    </source>
</evidence>
<dbReference type="Proteomes" id="UP001321520">
    <property type="component" value="Chromosome"/>
</dbReference>
<evidence type="ECO:0000313" key="3">
    <source>
        <dbReference type="Proteomes" id="UP001321520"/>
    </source>
</evidence>
<proteinExistence type="predicted"/>
<keyword evidence="3" id="KW-1185">Reference proteome</keyword>
<sequence>MLFIDESLSYRLAARLATEFAGTLAVPKVAVLGEGSRDSRVWEYAQEHNLALLTKDKDFVDYWRRFGPPPKVIRLDIGNNMQVRSIETLMKTNKRRVLEFLAEPKAGLLVLIG</sequence>
<dbReference type="InterPro" id="IPR041049">
    <property type="entry name" value="DUF5615"/>
</dbReference>
<protein>
    <submittedName>
        <fullName evidence="2">DUF5615 family PIN-like protein</fullName>
    </submittedName>
</protein>
<dbReference type="Pfam" id="PF18480">
    <property type="entry name" value="DUF5615"/>
    <property type="match status" value="1"/>
</dbReference>